<feature type="compositionally biased region" description="Polar residues" evidence="1">
    <location>
        <begin position="10"/>
        <end position="43"/>
    </location>
</feature>
<organism evidence="2 3">
    <name type="scientific">Karstenula rhodostoma CBS 690.94</name>
    <dbReference type="NCBI Taxonomy" id="1392251"/>
    <lineage>
        <taxon>Eukaryota</taxon>
        <taxon>Fungi</taxon>
        <taxon>Dikarya</taxon>
        <taxon>Ascomycota</taxon>
        <taxon>Pezizomycotina</taxon>
        <taxon>Dothideomycetes</taxon>
        <taxon>Pleosporomycetidae</taxon>
        <taxon>Pleosporales</taxon>
        <taxon>Massarineae</taxon>
        <taxon>Didymosphaeriaceae</taxon>
        <taxon>Karstenula</taxon>
    </lineage>
</organism>
<reference evidence="2" key="1">
    <citation type="journal article" date="2020" name="Stud. Mycol.">
        <title>101 Dothideomycetes genomes: a test case for predicting lifestyles and emergence of pathogens.</title>
        <authorList>
            <person name="Haridas S."/>
            <person name="Albert R."/>
            <person name="Binder M."/>
            <person name="Bloem J."/>
            <person name="Labutti K."/>
            <person name="Salamov A."/>
            <person name="Andreopoulos B."/>
            <person name="Baker S."/>
            <person name="Barry K."/>
            <person name="Bills G."/>
            <person name="Bluhm B."/>
            <person name="Cannon C."/>
            <person name="Castanera R."/>
            <person name="Culley D."/>
            <person name="Daum C."/>
            <person name="Ezra D."/>
            <person name="Gonzalez J."/>
            <person name="Henrissat B."/>
            <person name="Kuo A."/>
            <person name="Liang C."/>
            <person name="Lipzen A."/>
            <person name="Lutzoni F."/>
            <person name="Magnuson J."/>
            <person name="Mondo S."/>
            <person name="Nolan M."/>
            <person name="Ohm R."/>
            <person name="Pangilinan J."/>
            <person name="Park H.-J."/>
            <person name="Ramirez L."/>
            <person name="Alfaro M."/>
            <person name="Sun H."/>
            <person name="Tritt A."/>
            <person name="Yoshinaga Y."/>
            <person name="Zwiers L.-H."/>
            <person name="Turgeon B."/>
            <person name="Goodwin S."/>
            <person name="Spatafora J."/>
            <person name="Crous P."/>
            <person name="Grigoriev I."/>
        </authorList>
    </citation>
    <scope>NUCLEOTIDE SEQUENCE</scope>
    <source>
        <strain evidence="2">CBS 690.94</strain>
    </source>
</reference>
<dbReference type="AlphaFoldDB" id="A0A9P4UHJ6"/>
<evidence type="ECO:0000256" key="1">
    <source>
        <dbReference type="SAM" id="MobiDB-lite"/>
    </source>
</evidence>
<evidence type="ECO:0000313" key="3">
    <source>
        <dbReference type="Proteomes" id="UP000799764"/>
    </source>
</evidence>
<feature type="compositionally biased region" description="Gly residues" evidence="1">
    <location>
        <begin position="252"/>
        <end position="263"/>
    </location>
</feature>
<comment type="caution">
    <text evidence="2">The sequence shown here is derived from an EMBL/GenBank/DDBJ whole genome shotgun (WGS) entry which is preliminary data.</text>
</comment>
<feature type="region of interest" description="Disordered" evidence="1">
    <location>
        <begin position="245"/>
        <end position="299"/>
    </location>
</feature>
<proteinExistence type="predicted"/>
<evidence type="ECO:0000313" key="2">
    <source>
        <dbReference type="EMBL" id="KAF2450305.1"/>
    </source>
</evidence>
<feature type="compositionally biased region" description="Acidic residues" evidence="1">
    <location>
        <begin position="264"/>
        <end position="291"/>
    </location>
</feature>
<feature type="region of interest" description="Disordered" evidence="1">
    <location>
        <begin position="1"/>
        <end position="75"/>
    </location>
</feature>
<feature type="compositionally biased region" description="Basic and acidic residues" evidence="1">
    <location>
        <begin position="46"/>
        <end position="60"/>
    </location>
</feature>
<accession>A0A9P4UHJ6</accession>
<keyword evidence="3" id="KW-1185">Reference proteome</keyword>
<dbReference type="Proteomes" id="UP000799764">
    <property type="component" value="Unassembled WGS sequence"/>
</dbReference>
<protein>
    <submittedName>
        <fullName evidence="2">Uncharacterized protein</fullName>
    </submittedName>
</protein>
<name>A0A9P4UHJ6_9PLEO</name>
<sequence length="299" mass="32708">MAPRKGGKRNASNRSQVSNMRYAASSSTPDPTTKQSSSGTSGNAKPHAELSNDVQPHEPSDGAIPSPATPSAGFDVNHDNLQLIARIQSALQHAQSPSPHALISHSHFTLQVTDPPSTPLHLLRTSPLATLIASTPTHEVYSLPIPVAPPAFRRQSEQWWAGRSPAEIRAGPIRDAEDVRLAEREIRSRAGRRRKSLTAKNGLLKQQEEYMLESLRRQTLRLPMEGAVSREVEREAMERYGVEWEDSLAELGGEGDAGAGGDGAVEDGDEVEMEEVDGDGEGESEYSEWENTDDRDYRE</sequence>
<gene>
    <name evidence="2" type="ORF">P171DRAFT_438975</name>
</gene>
<dbReference type="OrthoDB" id="3801416at2759"/>
<dbReference type="EMBL" id="MU001493">
    <property type="protein sequence ID" value="KAF2450305.1"/>
    <property type="molecule type" value="Genomic_DNA"/>
</dbReference>